<dbReference type="EC" id="3.4.16.4" evidence="3"/>
<sequence>MKHKRVIIVSAVIFGLMAAGAGITYGTHKGEIDSIIADVNQKKQLVIDSTFERKGYTTIYDKDNKVISKLISQNYTYTSLENIPSNIQNAFVAIEDKDFRKHGAISIKGTTRALVQIFRNKGEAVQGGSTITQQLVKNVFLSNKKTLDRKIEEALLAMDVEHKYSKDKILEFYLNNVYFGRGNYGVETAAKGYFQKDIKDLTLSETAFLAAIPNNPSLYDPITNKTNTLKRRNLILKAMLDEKYINKVKYDSAVKEEIVLKLSQPELPKDNYVTSFAIDNAVKDLMKYDGFKFKYEFKSDVDKTKYQKKYSYTYSDYDKRVRAGGYSIYTSIDMSKQKQLQNSVDSGLSGFTGKDSKTNKYNVQGAAVSIDNATGYVAAIVGGRGTDDEFNRAFLSYRQPGSAIKPVLVYTPAFDNKYHPLSRVVDQYIPGGPQNDERTYFGSVTLRYATEMSLNTIPYILMTRLGPNKLMPYLLNMHFTGIYKEDYNSIAAIGGFTKGTSPVEMAGAYSTLEHGGGYAETTCVRKMTYQDGSIIVKDQENLDRKKVYTRESAYMMTDILKGVLTEDYATGHKLALANGQIAAGKTGTTSSNKDGWFCGYTKYYTTVVWVGADMPEEISNLYGAVYPGHIWKDYMDKIHQNLKPIEFKKPDTVVYKYINPQTGEKVDYNSGLQDMFSKPILDEIEEEKRKAEAAARAQKEAAYRESEPQREKEVEKLLEKYESQSYTSVDSIQAIDSLRDSINYLIGQIIDIDKANLYKDRLDKRTAQLRPSRDKWENVKKDQEKQQQLEIERNNSEAEKLNNQKELLREQQELQKQKEQQQKQEQADILEKEKEAAGSVQKVQSFSADTNKNDSDFQNAVNDAVSKISKVDNQKLASVLKQAVQDKILLLK</sequence>
<keyword evidence="9" id="KW-0812">Transmembrane</keyword>
<dbReference type="EC" id="2.4.99.28" evidence="13"/>
<feature type="compositionally biased region" description="Basic and acidic residues" evidence="15">
    <location>
        <begin position="813"/>
        <end position="836"/>
    </location>
</feature>
<evidence type="ECO:0000256" key="12">
    <source>
        <dbReference type="ARBA" id="ARBA00034000"/>
    </source>
</evidence>
<evidence type="ECO:0000256" key="5">
    <source>
        <dbReference type="ARBA" id="ARBA00022645"/>
    </source>
</evidence>
<proteinExistence type="predicted"/>
<dbReference type="Proteomes" id="UP001165422">
    <property type="component" value="Unassembled WGS sequence"/>
</dbReference>
<keyword evidence="18" id="KW-1185">Reference proteome</keyword>
<evidence type="ECO:0000256" key="6">
    <source>
        <dbReference type="ARBA" id="ARBA00022670"/>
    </source>
</evidence>
<keyword evidence="5" id="KW-0121">Carboxypeptidase</keyword>
<evidence type="ECO:0000256" key="14">
    <source>
        <dbReference type="ARBA" id="ARBA00049902"/>
    </source>
</evidence>
<feature type="compositionally biased region" description="Polar residues" evidence="15">
    <location>
        <begin position="841"/>
        <end position="857"/>
    </location>
</feature>
<evidence type="ECO:0000256" key="3">
    <source>
        <dbReference type="ARBA" id="ARBA00012448"/>
    </source>
</evidence>
<keyword evidence="9" id="KW-0735">Signal-anchor</keyword>
<comment type="catalytic activity">
    <reaction evidence="12">
        <text>Preferential cleavage: (Ac)2-L-Lys-D-Ala-|-D-Ala. Also transpeptidation of peptidyl-alanyl moieties that are N-acyl substituents of D-alanine.</text>
        <dbReference type="EC" id="3.4.16.4"/>
    </reaction>
</comment>
<feature type="region of interest" description="Disordered" evidence="15">
    <location>
        <begin position="773"/>
        <end position="796"/>
    </location>
</feature>
<dbReference type="SUPFAM" id="SSF53955">
    <property type="entry name" value="Lysozyme-like"/>
    <property type="match status" value="1"/>
</dbReference>
<dbReference type="InterPro" id="IPR050396">
    <property type="entry name" value="Glycosyltr_51/Transpeptidase"/>
</dbReference>
<comment type="function">
    <text evidence="1">Cell wall formation. Synthesis of cross-linked peptidoglycan from the lipid intermediates. The enzyme has a penicillin-insensitive transglycosylase N-terminal domain (formation of linear glycan strands) and a penicillin-sensitive transpeptidase C-terminal domain (cross-linking of the peptide subunits).</text>
</comment>
<keyword evidence="6" id="KW-0645">Protease</keyword>
<feature type="region of interest" description="Disordered" evidence="15">
    <location>
        <begin position="691"/>
        <end position="711"/>
    </location>
</feature>
<evidence type="ECO:0000259" key="16">
    <source>
        <dbReference type="Pfam" id="PF00912"/>
    </source>
</evidence>
<evidence type="ECO:0000256" key="11">
    <source>
        <dbReference type="ARBA" id="ARBA00023268"/>
    </source>
</evidence>
<keyword evidence="10" id="KW-0046">Antibiotic resistance</keyword>
<evidence type="ECO:0000256" key="8">
    <source>
        <dbReference type="ARBA" id="ARBA00022679"/>
    </source>
</evidence>
<accession>A0ABS8NAK2</accession>
<dbReference type="EMBL" id="JAJJPB010000057">
    <property type="protein sequence ID" value="MCC9296843.1"/>
    <property type="molecule type" value="Genomic_DNA"/>
</dbReference>
<dbReference type="PANTHER" id="PTHR32282">
    <property type="entry name" value="BINDING PROTEIN TRANSPEPTIDASE, PUTATIVE-RELATED"/>
    <property type="match status" value="1"/>
</dbReference>
<organism evidence="17 18">
    <name type="scientific">Clostridium aromativorans</name>
    <dbReference type="NCBI Taxonomy" id="2836848"/>
    <lineage>
        <taxon>Bacteria</taxon>
        <taxon>Bacillati</taxon>
        <taxon>Bacillota</taxon>
        <taxon>Clostridia</taxon>
        <taxon>Eubacteriales</taxon>
        <taxon>Clostridiaceae</taxon>
        <taxon>Clostridium</taxon>
    </lineage>
</organism>
<evidence type="ECO:0000256" key="13">
    <source>
        <dbReference type="ARBA" id="ARBA00044770"/>
    </source>
</evidence>
<comment type="catalytic activity">
    <reaction evidence="14">
        <text>[GlcNAc-(1-&gt;4)-Mur2Ac(oyl-L-Ala-gamma-D-Glu-L-Lys-D-Ala-D-Ala)](n)-di-trans,octa-cis-undecaprenyl diphosphate + beta-D-GlcNAc-(1-&gt;4)-Mur2Ac(oyl-L-Ala-gamma-D-Glu-L-Lys-D-Ala-D-Ala)-di-trans,octa-cis-undecaprenyl diphosphate = [GlcNAc-(1-&gt;4)-Mur2Ac(oyl-L-Ala-gamma-D-Glu-L-Lys-D-Ala-D-Ala)](n+1)-di-trans,octa-cis-undecaprenyl diphosphate + di-trans,octa-cis-undecaprenyl diphosphate + H(+)</text>
        <dbReference type="Rhea" id="RHEA:23708"/>
        <dbReference type="Rhea" id="RHEA-COMP:9602"/>
        <dbReference type="Rhea" id="RHEA-COMP:9603"/>
        <dbReference type="ChEBI" id="CHEBI:15378"/>
        <dbReference type="ChEBI" id="CHEBI:58405"/>
        <dbReference type="ChEBI" id="CHEBI:60033"/>
        <dbReference type="ChEBI" id="CHEBI:78435"/>
        <dbReference type="EC" id="2.4.99.28"/>
    </reaction>
</comment>
<dbReference type="Pfam" id="PF00912">
    <property type="entry name" value="Transgly"/>
    <property type="match status" value="1"/>
</dbReference>
<comment type="caution">
    <text evidence="17">The sequence shown here is derived from an EMBL/GenBank/DDBJ whole genome shotgun (WGS) entry which is preliminary data.</text>
</comment>
<dbReference type="SUPFAM" id="SSF56601">
    <property type="entry name" value="beta-lactamase/transpeptidase-like"/>
    <property type="match status" value="1"/>
</dbReference>
<dbReference type="RefSeq" id="WP_229982194.1">
    <property type="nucleotide sequence ID" value="NZ_JAJJPB010000057.1"/>
</dbReference>
<dbReference type="InterPro" id="IPR001264">
    <property type="entry name" value="Glyco_trans_51"/>
</dbReference>
<dbReference type="PANTHER" id="PTHR32282:SF33">
    <property type="entry name" value="PEPTIDOGLYCAN GLYCOSYLTRANSFERASE"/>
    <property type="match status" value="1"/>
</dbReference>
<keyword evidence="8" id="KW-0808">Transferase</keyword>
<evidence type="ECO:0000256" key="9">
    <source>
        <dbReference type="ARBA" id="ARBA00022968"/>
    </source>
</evidence>
<feature type="region of interest" description="Disordered" evidence="15">
    <location>
        <begin position="813"/>
        <end position="857"/>
    </location>
</feature>
<evidence type="ECO:0000256" key="4">
    <source>
        <dbReference type="ARBA" id="ARBA00018638"/>
    </source>
</evidence>
<dbReference type="InterPro" id="IPR012338">
    <property type="entry name" value="Beta-lactam/transpept-like"/>
</dbReference>
<dbReference type="Gene3D" id="3.40.710.10">
    <property type="entry name" value="DD-peptidase/beta-lactamase superfamily"/>
    <property type="match status" value="1"/>
</dbReference>
<dbReference type="InterPro" id="IPR023346">
    <property type="entry name" value="Lysozyme-like_dom_sf"/>
</dbReference>
<keyword evidence="7" id="KW-0328">Glycosyltransferase</keyword>
<evidence type="ECO:0000313" key="17">
    <source>
        <dbReference type="EMBL" id="MCC9296843.1"/>
    </source>
</evidence>
<name>A0ABS8NAK2_9CLOT</name>
<evidence type="ECO:0000256" key="7">
    <source>
        <dbReference type="ARBA" id="ARBA00022676"/>
    </source>
</evidence>
<evidence type="ECO:0000256" key="15">
    <source>
        <dbReference type="SAM" id="MobiDB-lite"/>
    </source>
</evidence>
<keyword evidence="11" id="KW-0511">Multifunctional enzyme</keyword>
<dbReference type="InterPro" id="IPR036950">
    <property type="entry name" value="PBP_transglycosylase"/>
</dbReference>
<evidence type="ECO:0000256" key="2">
    <source>
        <dbReference type="ARBA" id="ARBA00004401"/>
    </source>
</evidence>
<evidence type="ECO:0000256" key="10">
    <source>
        <dbReference type="ARBA" id="ARBA00023251"/>
    </source>
</evidence>
<gene>
    <name evidence="17" type="ORF">LN736_18600</name>
</gene>
<protein>
    <recommendedName>
        <fullName evidence="4">Penicillin-binding protein 1A</fullName>
        <ecNumber evidence="13">2.4.99.28</ecNumber>
        <ecNumber evidence="3">3.4.16.4</ecNumber>
    </recommendedName>
</protein>
<evidence type="ECO:0000313" key="18">
    <source>
        <dbReference type="Proteomes" id="UP001165422"/>
    </source>
</evidence>
<keyword evidence="6" id="KW-0378">Hydrolase</keyword>
<reference evidence="17" key="1">
    <citation type="submission" date="2021-11" db="EMBL/GenBank/DDBJ databases">
        <authorList>
            <person name="Qingchun L."/>
            <person name="Dong Z."/>
            <person name="Zongwei Q."/>
            <person name="Jia Z."/>
            <person name="Duotao L."/>
        </authorList>
    </citation>
    <scope>NUCLEOTIDE SEQUENCE</scope>
    <source>
        <strain evidence="17">WLY-B-L2</strain>
    </source>
</reference>
<dbReference type="Gene3D" id="1.10.3810.10">
    <property type="entry name" value="Biosynthetic peptidoglycan transglycosylase-like"/>
    <property type="match status" value="1"/>
</dbReference>
<feature type="domain" description="Glycosyl transferase family 51" evidence="16">
    <location>
        <begin position="64"/>
        <end position="239"/>
    </location>
</feature>
<evidence type="ECO:0000256" key="1">
    <source>
        <dbReference type="ARBA" id="ARBA00002624"/>
    </source>
</evidence>
<comment type="subcellular location">
    <subcellularLocation>
        <location evidence="2">Cell membrane</location>
        <topology evidence="2">Single-pass type II membrane protein</topology>
    </subcellularLocation>
</comment>